<keyword evidence="2" id="KW-1185">Reference proteome</keyword>
<name>A0ACC1BM44_9ROSI</name>
<sequence>MSFILFFYGRISRMVEKGLAIIKKQKVHKVKIEAARELRKKKNNYMSQEMIDKVPWRRQTIDAKNLRLRK</sequence>
<evidence type="ECO:0000313" key="1">
    <source>
        <dbReference type="EMBL" id="KAJ0099980.1"/>
    </source>
</evidence>
<organism evidence="1 2">
    <name type="scientific">Pistacia atlantica</name>
    <dbReference type="NCBI Taxonomy" id="434234"/>
    <lineage>
        <taxon>Eukaryota</taxon>
        <taxon>Viridiplantae</taxon>
        <taxon>Streptophyta</taxon>
        <taxon>Embryophyta</taxon>
        <taxon>Tracheophyta</taxon>
        <taxon>Spermatophyta</taxon>
        <taxon>Magnoliopsida</taxon>
        <taxon>eudicotyledons</taxon>
        <taxon>Gunneridae</taxon>
        <taxon>Pentapetalae</taxon>
        <taxon>rosids</taxon>
        <taxon>malvids</taxon>
        <taxon>Sapindales</taxon>
        <taxon>Anacardiaceae</taxon>
        <taxon>Pistacia</taxon>
    </lineage>
</organism>
<proteinExistence type="predicted"/>
<evidence type="ECO:0000313" key="2">
    <source>
        <dbReference type="Proteomes" id="UP001164250"/>
    </source>
</evidence>
<reference evidence="2" key="1">
    <citation type="journal article" date="2023" name="G3 (Bethesda)">
        <title>Genome assembly and association tests identify interacting loci associated with vigor, precocity, and sex in interspecific pistachio rootstocks.</title>
        <authorList>
            <person name="Palmer W."/>
            <person name="Jacygrad E."/>
            <person name="Sagayaradj S."/>
            <person name="Cavanaugh K."/>
            <person name="Han R."/>
            <person name="Bertier L."/>
            <person name="Beede B."/>
            <person name="Kafkas S."/>
            <person name="Golino D."/>
            <person name="Preece J."/>
            <person name="Michelmore R."/>
        </authorList>
    </citation>
    <scope>NUCLEOTIDE SEQUENCE [LARGE SCALE GENOMIC DNA]</scope>
</reference>
<gene>
    <name evidence="1" type="ORF">Patl1_20399</name>
</gene>
<comment type="caution">
    <text evidence="1">The sequence shown here is derived from an EMBL/GenBank/DDBJ whole genome shotgun (WGS) entry which is preliminary data.</text>
</comment>
<protein>
    <submittedName>
        <fullName evidence="1">Uncharacterized protein</fullName>
    </submittedName>
</protein>
<dbReference type="Proteomes" id="UP001164250">
    <property type="component" value="Chromosome 4"/>
</dbReference>
<accession>A0ACC1BM44</accession>
<dbReference type="EMBL" id="CM047900">
    <property type="protein sequence ID" value="KAJ0099980.1"/>
    <property type="molecule type" value="Genomic_DNA"/>
</dbReference>